<evidence type="ECO:0000313" key="3">
    <source>
        <dbReference type="Proteomes" id="UP001152320"/>
    </source>
</evidence>
<reference evidence="2" key="1">
    <citation type="submission" date="2021-10" db="EMBL/GenBank/DDBJ databases">
        <title>Tropical sea cucumber genome reveals ecological adaptation and Cuvierian tubules defense mechanism.</title>
        <authorList>
            <person name="Chen T."/>
        </authorList>
    </citation>
    <scope>NUCLEOTIDE SEQUENCE</scope>
    <source>
        <strain evidence="2">Nanhai2018</strain>
        <tissue evidence="2">Muscle</tissue>
    </source>
</reference>
<feature type="region of interest" description="Disordered" evidence="1">
    <location>
        <begin position="46"/>
        <end position="86"/>
    </location>
</feature>
<dbReference type="OrthoDB" id="10654055at2759"/>
<keyword evidence="3" id="KW-1185">Reference proteome</keyword>
<dbReference type="Proteomes" id="UP001152320">
    <property type="component" value="Chromosome 11"/>
</dbReference>
<evidence type="ECO:0000313" key="2">
    <source>
        <dbReference type="EMBL" id="KAJ8032984.1"/>
    </source>
</evidence>
<feature type="compositionally biased region" description="Basic and acidic residues" evidence="1">
    <location>
        <begin position="201"/>
        <end position="211"/>
    </location>
</feature>
<accession>A0A9Q1H4G0</accession>
<sequence length="236" mass="26537">MAEINEAKAVRIADASTIPEEMIPLLEEIEGHEKTNAIVNITAPFEENNEDMEQMQSEGIEEDEGPTTSKEKTPLQKLKLNSSNKSKTKRKKMEIFVRDCKHFVYIGDEYKRWDQYRKELRIKNDTEFAKILLDGFRKYSKVVQLVIGPSFGYSESFTGEDGKESLNPLNTGQRDDPSDSDDLSDYIIAVQEGVAATEQDNATKEGTDGQKQDQATGQRSEEEEGQGDGNKALTKS</sequence>
<comment type="caution">
    <text evidence="2">The sequence shown here is derived from an EMBL/GenBank/DDBJ whole genome shotgun (WGS) entry which is preliminary data.</text>
</comment>
<proteinExistence type="predicted"/>
<gene>
    <name evidence="2" type="ORF">HOLleu_23089</name>
</gene>
<dbReference type="EMBL" id="JAIZAY010000011">
    <property type="protein sequence ID" value="KAJ8032984.1"/>
    <property type="molecule type" value="Genomic_DNA"/>
</dbReference>
<name>A0A9Q1H4G0_HOLLE</name>
<organism evidence="2 3">
    <name type="scientific">Holothuria leucospilota</name>
    <name type="common">Black long sea cucumber</name>
    <name type="synonym">Mertensiothuria leucospilota</name>
    <dbReference type="NCBI Taxonomy" id="206669"/>
    <lineage>
        <taxon>Eukaryota</taxon>
        <taxon>Metazoa</taxon>
        <taxon>Echinodermata</taxon>
        <taxon>Eleutherozoa</taxon>
        <taxon>Echinozoa</taxon>
        <taxon>Holothuroidea</taxon>
        <taxon>Aspidochirotacea</taxon>
        <taxon>Aspidochirotida</taxon>
        <taxon>Holothuriidae</taxon>
        <taxon>Holothuria</taxon>
    </lineage>
</organism>
<feature type="compositionally biased region" description="Acidic residues" evidence="1">
    <location>
        <begin position="47"/>
        <end position="65"/>
    </location>
</feature>
<feature type="region of interest" description="Disordered" evidence="1">
    <location>
        <begin position="154"/>
        <end position="236"/>
    </location>
</feature>
<protein>
    <submittedName>
        <fullName evidence="2">Uncharacterized protein</fullName>
    </submittedName>
</protein>
<evidence type="ECO:0000256" key="1">
    <source>
        <dbReference type="SAM" id="MobiDB-lite"/>
    </source>
</evidence>
<dbReference type="AlphaFoldDB" id="A0A9Q1H4G0"/>